<evidence type="ECO:0000259" key="5">
    <source>
        <dbReference type="PROSITE" id="PS50043"/>
    </source>
</evidence>
<evidence type="ECO:0000256" key="4">
    <source>
        <dbReference type="SAM" id="MobiDB-lite"/>
    </source>
</evidence>
<dbReference type="PRINTS" id="PR00038">
    <property type="entry name" value="HTHLUXR"/>
</dbReference>
<evidence type="ECO:0000313" key="6">
    <source>
        <dbReference type="EMBL" id="NGY03249.1"/>
    </source>
</evidence>
<dbReference type="RefSeq" id="WP_166250673.1">
    <property type="nucleotide sequence ID" value="NZ_JAAMOW010000001.1"/>
</dbReference>
<dbReference type="InterPro" id="IPR016032">
    <property type="entry name" value="Sig_transdc_resp-reg_C-effctor"/>
</dbReference>
<dbReference type="PROSITE" id="PS50043">
    <property type="entry name" value="HTH_LUXR_2"/>
    <property type="match status" value="1"/>
</dbReference>
<keyword evidence="1" id="KW-0805">Transcription regulation</keyword>
<protein>
    <submittedName>
        <fullName evidence="6">Response regulator transcription factor</fullName>
    </submittedName>
</protein>
<dbReference type="InterPro" id="IPR000792">
    <property type="entry name" value="Tscrpt_reg_LuxR_C"/>
</dbReference>
<sequence length="104" mass="11878">MSVHSTAMRESLPPSLRYRHGATRQTEVRNPVFTPREMQTLYLMIIGRTRKQIAAQLHLSVHTIDVYRRKLFEKVRVRNSTCLVRHALAAGWVGPQAIGGSGRR</sequence>
<evidence type="ECO:0000256" key="1">
    <source>
        <dbReference type="ARBA" id="ARBA00023015"/>
    </source>
</evidence>
<dbReference type="PANTHER" id="PTHR44688:SF16">
    <property type="entry name" value="DNA-BINDING TRANSCRIPTIONAL ACTIVATOR DEVR_DOSR"/>
    <property type="match status" value="1"/>
</dbReference>
<accession>A0A6M2BMC4</accession>
<keyword evidence="7" id="KW-1185">Reference proteome</keyword>
<dbReference type="Pfam" id="PF00196">
    <property type="entry name" value="GerE"/>
    <property type="match status" value="1"/>
</dbReference>
<dbReference type="GO" id="GO:0006355">
    <property type="term" value="P:regulation of DNA-templated transcription"/>
    <property type="evidence" value="ECO:0007669"/>
    <property type="project" value="InterPro"/>
</dbReference>
<evidence type="ECO:0000313" key="7">
    <source>
        <dbReference type="Proteomes" id="UP000472676"/>
    </source>
</evidence>
<dbReference type="Gene3D" id="1.10.10.10">
    <property type="entry name" value="Winged helix-like DNA-binding domain superfamily/Winged helix DNA-binding domain"/>
    <property type="match status" value="1"/>
</dbReference>
<dbReference type="Proteomes" id="UP000472676">
    <property type="component" value="Unassembled WGS sequence"/>
</dbReference>
<dbReference type="SMART" id="SM00421">
    <property type="entry name" value="HTH_LUXR"/>
    <property type="match status" value="1"/>
</dbReference>
<feature type="region of interest" description="Disordered" evidence="4">
    <location>
        <begin position="1"/>
        <end position="23"/>
    </location>
</feature>
<dbReference type="GO" id="GO:0003677">
    <property type="term" value="F:DNA binding"/>
    <property type="evidence" value="ECO:0007669"/>
    <property type="project" value="UniProtKB-KW"/>
</dbReference>
<dbReference type="AlphaFoldDB" id="A0A6M2BMC4"/>
<keyword evidence="2" id="KW-0238">DNA-binding</keyword>
<reference evidence="6 7" key="1">
    <citation type="journal article" date="2014" name="Int. J. Syst. Evol. Microbiol.">
        <title>Solimonas terrae sp. nov., isolated from soil.</title>
        <authorList>
            <person name="Kim S.J."/>
            <person name="Moon J.Y."/>
            <person name="Weon H.Y."/>
            <person name="Ahn J.H."/>
            <person name="Chen W.M."/>
            <person name="Kwon S.W."/>
        </authorList>
    </citation>
    <scope>NUCLEOTIDE SEQUENCE [LARGE SCALE GENOMIC DNA]</scope>
    <source>
        <strain evidence="6 7">KIS83-12</strain>
    </source>
</reference>
<gene>
    <name evidence="6" type="ORF">G7Y85_00575</name>
</gene>
<keyword evidence="3" id="KW-0804">Transcription</keyword>
<evidence type="ECO:0000256" key="2">
    <source>
        <dbReference type="ARBA" id="ARBA00023125"/>
    </source>
</evidence>
<dbReference type="EMBL" id="JAAMOW010000001">
    <property type="protein sequence ID" value="NGY03249.1"/>
    <property type="molecule type" value="Genomic_DNA"/>
</dbReference>
<dbReference type="InterPro" id="IPR036388">
    <property type="entry name" value="WH-like_DNA-bd_sf"/>
</dbReference>
<organism evidence="6 7">
    <name type="scientific">Solimonas terrae</name>
    <dbReference type="NCBI Taxonomy" id="1396819"/>
    <lineage>
        <taxon>Bacteria</taxon>
        <taxon>Pseudomonadati</taxon>
        <taxon>Pseudomonadota</taxon>
        <taxon>Gammaproteobacteria</taxon>
        <taxon>Nevskiales</taxon>
        <taxon>Nevskiaceae</taxon>
        <taxon>Solimonas</taxon>
    </lineage>
</organism>
<proteinExistence type="predicted"/>
<feature type="domain" description="HTH luxR-type" evidence="5">
    <location>
        <begin position="26"/>
        <end position="91"/>
    </location>
</feature>
<dbReference type="PANTHER" id="PTHR44688">
    <property type="entry name" value="DNA-BINDING TRANSCRIPTIONAL ACTIVATOR DEVR_DOSR"/>
    <property type="match status" value="1"/>
</dbReference>
<dbReference type="SUPFAM" id="SSF46894">
    <property type="entry name" value="C-terminal effector domain of the bipartite response regulators"/>
    <property type="match status" value="1"/>
</dbReference>
<evidence type="ECO:0000256" key="3">
    <source>
        <dbReference type="ARBA" id="ARBA00023163"/>
    </source>
</evidence>
<name>A0A6M2BMC4_9GAMM</name>
<comment type="caution">
    <text evidence="6">The sequence shown here is derived from an EMBL/GenBank/DDBJ whole genome shotgun (WGS) entry which is preliminary data.</text>
</comment>
<dbReference type="CDD" id="cd06170">
    <property type="entry name" value="LuxR_C_like"/>
    <property type="match status" value="1"/>
</dbReference>